<dbReference type="InterPro" id="IPR001387">
    <property type="entry name" value="Cro/C1-type_HTH"/>
</dbReference>
<dbReference type="RefSeq" id="WP_377700127.1">
    <property type="nucleotide sequence ID" value="NZ_JBHLWE010000063.1"/>
</dbReference>
<dbReference type="SUPFAM" id="SSF47413">
    <property type="entry name" value="lambda repressor-like DNA-binding domains"/>
    <property type="match status" value="1"/>
</dbReference>
<protein>
    <submittedName>
        <fullName evidence="2">Helix-turn-helix domain-containing protein</fullName>
    </submittedName>
</protein>
<organism evidence="2 3">
    <name type="scientific">Paracoccus niistensis</name>
    <dbReference type="NCBI Taxonomy" id="632935"/>
    <lineage>
        <taxon>Bacteria</taxon>
        <taxon>Pseudomonadati</taxon>
        <taxon>Pseudomonadota</taxon>
        <taxon>Alphaproteobacteria</taxon>
        <taxon>Rhodobacterales</taxon>
        <taxon>Paracoccaceae</taxon>
        <taxon>Paracoccus</taxon>
    </lineage>
</organism>
<accession>A0ABV6I8F1</accession>
<evidence type="ECO:0000313" key="2">
    <source>
        <dbReference type="EMBL" id="MFC0342511.1"/>
    </source>
</evidence>
<evidence type="ECO:0000313" key="3">
    <source>
        <dbReference type="Proteomes" id="UP001589799"/>
    </source>
</evidence>
<comment type="caution">
    <text evidence="2">The sequence shown here is derived from an EMBL/GenBank/DDBJ whole genome shotgun (WGS) entry which is preliminary data.</text>
</comment>
<proteinExistence type="predicted"/>
<sequence>MKQHPDYISPEELDRDIRHVIMATAGILGTLYHFPKSMRDEFLGVDLPEEDWPGLYANWPADHLWQDMPIEQHPLTNVLRDARAYAFQDGEWPDKQGLEEVWHEIAPIADHLPRTDVNGLPTPARRSLGSFSPLPNDPPEMKREVGRLRRVIDMFEARWDLDRGNWLTIAQIAILSGLGEETVRTTINKEGLRTAPRESGGRGRADEGKAAEINGLSNAEARDFLSRRRGFIPSRDSGAELPAAMAKRILVEGSGPFPERLRRLLAARGLTPAELAEAAGTPPDWTDAIVAGATTEARIDDLVRLASALDCAPGRFAALAVEHLVT</sequence>
<dbReference type="PROSITE" id="PS50943">
    <property type="entry name" value="HTH_CROC1"/>
    <property type="match status" value="1"/>
</dbReference>
<dbReference type="EMBL" id="JBHLWE010000063">
    <property type="protein sequence ID" value="MFC0342511.1"/>
    <property type="molecule type" value="Genomic_DNA"/>
</dbReference>
<dbReference type="Gene3D" id="1.10.260.40">
    <property type="entry name" value="lambda repressor-like DNA-binding domains"/>
    <property type="match status" value="1"/>
</dbReference>
<dbReference type="InterPro" id="IPR010982">
    <property type="entry name" value="Lambda_DNA-bd_dom_sf"/>
</dbReference>
<name>A0ABV6I8F1_9RHOB</name>
<gene>
    <name evidence="2" type="ORF">ACFFII_17315</name>
</gene>
<dbReference type="SMART" id="SM00530">
    <property type="entry name" value="HTH_XRE"/>
    <property type="match status" value="1"/>
</dbReference>
<keyword evidence="3" id="KW-1185">Reference proteome</keyword>
<dbReference type="Pfam" id="PF13560">
    <property type="entry name" value="HTH_31"/>
    <property type="match status" value="1"/>
</dbReference>
<dbReference type="Proteomes" id="UP001589799">
    <property type="component" value="Unassembled WGS sequence"/>
</dbReference>
<reference evidence="2 3" key="1">
    <citation type="submission" date="2024-09" db="EMBL/GenBank/DDBJ databases">
        <authorList>
            <person name="Sun Q."/>
            <person name="Mori K."/>
        </authorList>
    </citation>
    <scope>NUCLEOTIDE SEQUENCE [LARGE SCALE GENOMIC DNA]</scope>
    <source>
        <strain evidence="2 3">KCTC 22789</strain>
    </source>
</reference>
<dbReference type="CDD" id="cd00093">
    <property type="entry name" value="HTH_XRE"/>
    <property type="match status" value="1"/>
</dbReference>
<evidence type="ECO:0000259" key="1">
    <source>
        <dbReference type="PROSITE" id="PS50943"/>
    </source>
</evidence>
<feature type="domain" description="HTH cro/C1-type" evidence="1">
    <location>
        <begin position="261"/>
        <end position="316"/>
    </location>
</feature>